<name>A0A2P2QM92_RHIMU</name>
<accession>A0A2P2QM92</accession>
<proteinExistence type="predicted"/>
<dbReference type="AlphaFoldDB" id="A0A2P2QM92"/>
<evidence type="ECO:0000313" key="1">
    <source>
        <dbReference type="EMBL" id="MBX68007.1"/>
    </source>
</evidence>
<reference evidence="1" key="1">
    <citation type="submission" date="2018-02" db="EMBL/GenBank/DDBJ databases">
        <title>Rhizophora mucronata_Transcriptome.</title>
        <authorList>
            <person name="Meera S.P."/>
            <person name="Sreeshan A."/>
            <person name="Augustine A."/>
        </authorList>
    </citation>
    <scope>NUCLEOTIDE SEQUENCE</scope>
    <source>
        <tissue evidence="1">Leaf</tissue>
    </source>
</reference>
<sequence length="47" mass="5256">MVNAYVMNVPGLVYVNLKNTNEGFQIANQSFIVGNLSYPRQAIRTPI</sequence>
<dbReference type="EMBL" id="GGEC01087523">
    <property type="protein sequence ID" value="MBX68007.1"/>
    <property type="molecule type" value="Transcribed_RNA"/>
</dbReference>
<protein>
    <submittedName>
        <fullName evidence="1">Uncharacterized protein</fullName>
    </submittedName>
</protein>
<organism evidence="1">
    <name type="scientific">Rhizophora mucronata</name>
    <name type="common">Asiatic mangrove</name>
    <dbReference type="NCBI Taxonomy" id="61149"/>
    <lineage>
        <taxon>Eukaryota</taxon>
        <taxon>Viridiplantae</taxon>
        <taxon>Streptophyta</taxon>
        <taxon>Embryophyta</taxon>
        <taxon>Tracheophyta</taxon>
        <taxon>Spermatophyta</taxon>
        <taxon>Magnoliopsida</taxon>
        <taxon>eudicotyledons</taxon>
        <taxon>Gunneridae</taxon>
        <taxon>Pentapetalae</taxon>
        <taxon>rosids</taxon>
        <taxon>fabids</taxon>
        <taxon>Malpighiales</taxon>
        <taxon>Rhizophoraceae</taxon>
        <taxon>Rhizophora</taxon>
    </lineage>
</organism>